<sequence length="173" mass="18602">MFKNISRRDPQGDPASCYYRTPRCEGLPRTIRGINPLAWACAPLCGEALFTVRPQGTVLSSGADLGRGDEMGARRLLGRELHRLPADPCHVRCPPIRSDEALSAVPRLRSQRTVAAEARVQAGTILDGNRTDRTVVAAEPISRWCGVPSKTENSAGVSYAQPQLGLGRSALAA</sequence>
<name>A0A0G1YWH4_9BACT</name>
<comment type="caution">
    <text evidence="1">The sequence shown here is derived from an EMBL/GenBank/DDBJ whole genome shotgun (WGS) entry which is preliminary data.</text>
</comment>
<dbReference type="EMBL" id="LCQQ01000059">
    <property type="protein sequence ID" value="KKW19357.1"/>
    <property type="molecule type" value="Genomic_DNA"/>
</dbReference>
<organism evidence="1 2">
    <name type="scientific">Candidatus Adlerbacteria bacterium GW2011_GWC1_50_9</name>
    <dbReference type="NCBI Taxonomy" id="1618608"/>
    <lineage>
        <taxon>Bacteria</taxon>
        <taxon>Candidatus Adleribacteriota</taxon>
    </lineage>
</organism>
<evidence type="ECO:0000313" key="2">
    <source>
        <dbReference type="Proteomes" id="UP000034201"/>
    </source>
</evidence>
<protein>
    <submittedName>
        <fullName evidence="1">Uncharacterized protein</fullName>
    </submittedName>
</protein>
<dbReference type="Proteomes" id="UP000034201">
    <property type="component" value="Unassembled WGS sequence"/>
</dbReference>
<reference evidence="1 2" key="1">
    <citation type="journal article" date="2015" name="Nature">
        <title>rRNA introns, odd ribosomes, and small enigmatic genomes across a large radiation of phyla.</title>
        <authorList>
            <person name="Brown C.T."/>
            <person name="Hug L.A."/>
            <person name="Thomas B.C."/>
            <person name="Sharon I."/>
            <person name="Castelle C.J."/>
            <person name="Singh A."/>
            <person name="Wilkins M.J."/>
            <person name="Williams K.H."/>
            <person name="Banfield J.F."/>
        </authorList>
    </citation>
    <scope>NUCLEOTIDE SEQUENCE [LARGE SCALE GENOMIC DNA]</scope>
</reference>
<gene>
    <name evidence="1" type="ORF">UY61_C0059G0003</name>
</gene>
<proteinExistence type="predicted"/>
<evidence type="ECO:0000313" key="1">
    <source>
        <dbReference type="EMBL" id="KKW19357.1"/>
    </source>
</evidence>
<accession>A0A0G1YWH4</accession>
<dbReference type="AlphaFoldDB" id="A0A0G1YWH4"/>